<dbReference type="AlphaFoldDB" id="R7QCQ2"/>
<dbReference type="Proteomes" id="UP000012073">
    <property type="component" value="Unassembled WGS sequence"/>
</dbReference>
<accession>R7QCQ2</accession>
<evidence type="ECO:0000313" key="2">
    <source>
        <dbReference type="Proteomes" id="UP000012073"/>
    </source>
</evidence>
<keyword evidence="2" id="KW-1185">Reference proteome</keyword>
<sequence>MLRARGEVERLYPHVKRQDPSWGEHTTQSSRYGTWILEGLK</sequence>
<dbReference type="EMBL" id="HG001722">
    <property type="protein sequence ID" value="CDF35211.1"/>
    <property type="molecule type" value="Genomic_DNA"/>
</dbReference>
<dbReference type="Gramene" id="CDF35211">
    <property type="protein sequence ID" value="CDF35211"/>
    <property type="gene ID" value="CHC_T00003801001"/>
</dbReference>
<gene>
    <name evidence="1" type="ORF">CHC_T00003801001</name>
</gene>
<dbReference type="RefSeq" id="XP_005715030.1">
    <property type="nucleotide sequence ID" value="XM_005714973.1"/>
</dbReference>
<evidence type="ECO:0000313" key="1">
    <source>
        <dbReference type="EMBL" id="CDF35211.1"/>
    </source>
</evidence>
<dbReference type="KEGG" id="ccp:CHC_T00003801001"/>
<dbReference type="GeneID" id="17322748"/>
<organism evidence="1 2">
    <name type="scientific">Chondrus crispus</name>
    <name type="common">Carrageen Irish moss</name>
    <name type="synonym">Polymorpha crispa</name>
    <dbReference type="NCBI Taxonomy" id="2769"/>
    <lineage>
        <taxon>Eukaryota</taxon>
        <taxon>Rhodophyta</taxon>
        <taxon>Florideophyceae</taxon>
        <taxon>Rhodymeniophycidae</taxon>
        <taxon>Gigartinales</taxon>
        <taxon>Gigartinaceae</taxon>
        <taxon>Chondrus</taxon>
    </lineage>
</organism>
<reference evidence="2" key="1">
    <citation type="journal article" date="2013" name="Proc. Natl. Acad. Sci. U.S.A.">
        <title>Genome structure and metabolic features in the red seaweed Chondrus crispus shed light on evolution of the Archaeplastida.</title>
        <authorList>
            <person name="Collen J."/>
            <person name="Porcel B."/>
            <person name="Carre W."/>
            <person name="Ball S.G."/>
            <person name="Chaparro C."/>
            <person name="Tonon T."/>
            <person name="Barbeyron T."/>
            <person name="Michel G."/>
            <person name="Noel B."/>
            <person name="Valentin K."/>
            <person name="Elias M."/>
            <person name="Artiguenave F."/>
            <person name="Arun A."/>
            <person name="Aury J.M."/>
            <person name="Barbosa-Neto J.F."/>
            <person name="Bothwell J.H."/>
            <person name="Bouget F.Y."/>
            <person name="Brillet L."/>
            <person name="Cabello-Hurtado F."/>
            <person name="Capella-Gutierrez S."/>
            <person name="Charrier B."/>
            <person name="Cladiere L."/>
            <person name="Cock J.M."/>
            <person name="Coelho S.M."/>
            <person name="Colleoni C."/>
            <person name="Czjzek M."/>
            <person name="Da Silva C."/>
            <person name="Delage L."/>
            <person name="Denoeud F."/>
            <person name="Deschamps P."/>
            <person name="Dittami S.M."/>
            <person name="Gabaldon T."/>
            <person name="Gachon C.M."/>
            <person name="Groisillier A."/>
            <person name="Herve C."/>
            <person name="Jabbari K."/>
            <person name="Katinka M."/>
            <person name="Kloareg B."/>
            <person name="Kowalczyk N."/>
            <person name="Labadie K."/>
            <person name="Leblanc C."/>
            <person name="Lopez P.J."/>
            <person name="McLachlan D.H."/>
            <person name="Meslet-Cladiere L."/>
            <person name="Moustafa A."/>
            <person name="Nehr Z."/>
            <person name="Nyvall Collen P."/>
            <person name="Panaud O."/>
            <person name="Partensky F."/>
            <person name="Poulain J."/>
            <person name="Rensing S.A."/>
            <person name="Rousvoal S."/>
            <person name="Samson G."/>
            <person name="Symeonidi A."/>
            <person name="Weissenbach J."/>
            <person name="Zambounis A."/>
            <person name="Wincker P."/>
            <person name="Boyen C."/>
        </authorList>
    </citation>
    <scope>NUCLEOTIDE SEQUENCE [LARGE SCALE GENOMIC DNA]</scope>
    <source>
        <strain evidence="2">cv. Stackhouse</strain>
    </source>
</reference>
<protein>
    <submittedName>
        <fullName evidence="1">Uncharacterized protein</fullName>
    </submittedName>
</protein>
<proteinExistence type="predicted"/>
<name>R7QCQ2_CHOCR</name>